<dbReference type="Proteomes" id="UP000226437">
    <property type="component" value="Unassembled WGS sequence"/>
</dbReference>
<organism evidence="2 3">
    <name type="scientific">Neolewinella marina</name>
    <dbReference type="NCBI Taxonomy" id="438751"/>
    <lineage>
        <taxon>Bacteria</taxon>
        <taxon>Pseudomonadati</taxon>
        <taxon>Bacteroidota</taxon>
        <taxon>Saprospiria</taxon>
        <taxon>Saprospirales</taxon>
        <taxon>Lewinellaceae</taxon>
        <taxon>Neolewinella</taxon>
    </lineage>
</organism>
<sequence length="165" mass="19012">MRYLFLLATCWVAFSCSPKMTPFGTENGPFRASFDHYAINVDDLQQSADFYQRVFALDTVFNGTGNDRRVWFSLGEGMALHIIETDTVDVKTTKGVHLCIAMADFDAFVAHLRKINVPFETWRGEPMQSNTRPDGVQQVYIQDPDGYWIEVNDNRKMWETNRAKK</sequence>
<dbReference type="EMBL" id="PDLO01000003">
    <property type="protein sequence ID" value="PHK98814.1"/>
    <property type="molecule type" value="Genomic_DNA"/>
</dbReference>
<gene>
    <name evidence="2" type="ORF">CGL56_10145</name>
</gene>
<dbReference type="PROSITE" id="PS51257">
    <property type="entry name" value="PROKAR_LIPOPROTEIN"/>
    <property type="match status" value="1"/>
</dbReference>
<keyword evidence="3" id="KW-1185">Reference proteome</keyword>
<name>A0A2G0CFQ9_9BACT</name>
<proteinExistence type="predicted"/>
<protein>
    <submittedName>
        <fullName evidence="2">Glyoxalase</fullName>
    </submittedName>
</protein>
<dbReference type="Gene3D" id="3.10.180.10">
    <property type="entry name" value="2,3-Dihydroxybiphenyl 1,2-Dioxygenase, domain 1"/>
    <property type="match status" value="1"/>
</dbReference>
<comment type="caution">
    <text evidence="2">The sequence shown here is derived from an EMBL/GenBank/DDBJ whole genome shotgun (WGS) entry which is preliminary data.</text>
</comment>
<evidence type="ECO:0000259" key="1">
    <source>
        <dbReference type="PROSITE" id="PS51819"/>
    </source>
</evidence>
<dbReference type="InterPro" id="IPR029068">
    <property type="entry name" value="Glyas_Bleomycin-R_OHBP_Dase"/>
</dbReference>
<evidence type="ECO:0000313" key="3">
    <source>
        <dbReference type="Proteomes" id="UP000226437"/>
    </source>
</evidence>
<evidence type="ECO:0000313" key="2">
    <source>
        <dbReference type="EMBL" id="PHK98814.1"/>
    </source>
</evidence>
<dbReference type="PROSITE" id="PS51819">
    <property type="entry name" value="VOC"/>
    <property type="match status" value="1"/>
</dbReference>
<dbReference type="AlphaFoldDB" id="A0A2G0CFQ9"/>
<dbReference type="Pfam" id="PF00903">
    <property type="entry name" value="Glyoxalase"/>
    <property type="match status" value="1"/>
</dbReference>
<dbReference type="CDD" id="cd06587">
    <property type="entry name" value="VOC"/>
    <property type="match status" value="1"/>
</dbReference>
<dbReference type="InterPro" id="IPR050383">
    <property type="entry name" value="GlyoxalaseI/FosfomycinResist"/>
</dbReference>
<dbReference type="RefSeq" id="WP_099106424.1">
    <property type="nucleotide sequence ID" value="NZ_JAATJF010000001.1"/>
</dbReference>
<feature type="domain" description="VOC" evidence="1">
    <location>
        <begin position="33"/>
        <end position="154"/>
    </location>
</feature>
<accession>A0A2G0CFQ9</accession>
<dbReference type="InterPro" id="IPR004360">
    <property type="entry name" value="Glyas_Fos-R_dOase_dom"/>
</dbReference>
<dbReference type="PANTHER" id="PTHR21366">
    <property type="entry name" value="GLYOXALASE FAMILY PROTEIN"/>
    <property type="match status" value="1"/>
</dbReference>
<dbReference type="SUPFAM" id="SSF54593">
    <property type="entry name" value="Glyoxalase/Bleomycin resistance protein/Dihydroxybiphenyl dioxygenase"/>
    <property type="match status" value="1"/>
</dbReference>
<dbReference type="PANTHER" id="PTHR21366:SF22">
    <property type="entry name" value="VOC DOMAIN-CONTAINING PROTEIN"/>
    <property type="match status" value="1"/>
</dbReference>
<reference evidence="2 3" key="1">
    <citation type="submission" date="2017-10" db="EMBL/GenBank/DDBJ databases">
        <title>The draft genome sequence of Lewinella marina KCTC 32374.</title>
        <authorList>
            <person name="Wang K."/>
        </authorList>
    </citation>
    <scope>NUCLEOTIDE SEQUENCE [LARGE SCALE GENOMIC DNA]</scope>
    <source>
        <strain evidence="2 3">MKG-38</strain>
    </source>
</reference>
<dbReference type="OrthoDB" id="192739at2"/>
<dbReference type="InterPro" id="IPR037523">
    <property type="entry name" value="VOC_core"/>
</dbReference>